<gene>
    <name evidence="8" type="ORF">TY91_11740</name>
</gene>
<sequence length="239" mass="25535">MTKKVMIKGDVVDDETAAFYQFFGMPAVSPASVSDVLDGDSPNDDVEVDIASNGGDVFAASEIYTMLKNYQGNVTVNVQGLAASAASVIAMAGDKVSISPTAQIMIHKAWSDAQGNADDLSHESNVLDSIDQSIVAAYVAKTGMAADDVLQLMANETWMTAQDAVDKGFADEIMFVDDKQPQFTNSVSEIPSKAAINKFMNLISKSQPKPAQPKESQPANTLMQSKLAILMDKNKEEAN</sequence>
<organism evidence="8 9">
    <name type="scientific">Secundilactobacillus collinoides</name>
    <name type="common">Lactobacillus collinoides</name>
    <dbReference type="NCBI Taxonomy" id="33960"/>
    <lineage>
        <taxon>Bacteria</taxon>
        <taxon>Bacillati</taxon>
        <taxon>Bacillota</taxon>
        <taxon>Bacilli</taxon>
        <taxon>Lactobacillales</taxon>
        <taxon>Lactobacillaceae</taxon>
        <taxon>Secundilactobacillus</taxon>
    </lineage>
</organism>
<keyword evidence="4" id="KW-0378">Hydrolase</keyword>
<comment type="similarity">
    <text evidence="1 6">Belongs to the peptidase S14 family.</text>
</comment>
<dbReference type="PANTHER" id="PTHR10381">
    <property type="entry name" value="ATP-DEPENDENT CLP PROTEASE PROTEOLYTIC SUBUNIT"/>
    <property type="match status" value="1"/>
</dbReference>
<feature type="compositionally biased region" description="Polar residues" evidence="7">
    <location>
        <begin position="205"/>
        <end position="224"/>
    </location>
</feature>
<keyword evidence="3" id="KW-0645">Protease</keyword>
<dbReference type="GO" id="GO:0009368">
    <property type="term" value="C:endopeptidase Clp complex"/>
    <property type="evidence" value="ECO:0007669"/>
    <property type="project" value="TreeGrafter"/>
</dbReference>
<dbReference type="Gene3D" id="3.90.226.10">
    <property type="entry name" value="2-enoyl-CoA Hydratase, Chain A, domain 1"/>
    <property type="match status" value="1"/>
</dbReference>
<dbReference type="NCBIfam" id="NF045542">
    <property type="entry name" value="Clp_rel_HeadMat"/>
    <property type="match status" value="1"/>
</dbReference>
<keyword evidence="9" id="KW-1185">Reference proteome</keyword>
<accession>A0A166GE12</accession>
<dbReference type="InterPro" id="IPR001907">
    <property type="entry name" value="ClpP"/>
</dbReference>
<dbReference type="PATRIC" id="fig|33960.6.peg.2991"/>
<feature type="region of interest" description="Disordered" evidence="7">
    <location>
        <begin position="205"/>
        <end position="239"/>
    </location>
</feature>
<dbReference type="SUPFAM" id="SSF52096">
    <property type="entry name" value="ClpP/crotonase"/>
    <property type="match status" value="1"/>
</dbReference>
<keyword evidence="2" id="KW-0963">Cytoplasm</keyword>
<keyword evidence="5" id="KW-0720">Serine protease</keyword>
<reference evidence="8 9" key="1">
    <citation type="submission" date="2015-02" db="EMBL/GenBank/DDBJ databases">
        <title>Draft genome sequence of Lactobacillus collinoides CUPV2371 isolated from a natural cider, the first genome sequence of a strain of this species.</title>
        <authorList>
            <person name="Puertas A.I."/>
            <person name="Spano G."/>
            <person name="Capozzi V."/>
            <person name="Lamontanara A."/>
            <person name="Orru L."/>
            <person name="Duenas M.T."/>
        </authorList>
    </citation>
    <scope>NUCLEOTIDE SEQUENCE [LARGE SCALE GENOMIC DNA]</scope>
    <source>
        <strain evidence="8 9">237</strain>
    </source>
</reference>
<dbReference type="GO" id="GO:0006515">
    <property type="term" value="P:protein quality control for misfolded or incompletely synthesized proteins"/>
    <property type="evidence" value="ECO:0007669"/>
    <property type="project" value="TreeGrafter"/>
</dbReference>
<evidence type="ECO:0000313" key="9">
    <source>
        <dbReference type="Proteomes" id="UP000076480"/>
    </source>
</evidence>
<dbReference type="CDD" id="cd07016">
    <property type="entry name" value="S14_ClpP_1"/>
    <property type="match status" value="1"/>
</dbReference>
<proteinExistence type="inferred from homology"/>
<dbReference type="Proteomes" id="UP000076480">
    <property type="component" value="Unassembled WGS sequence"/>
</dbReference>
<evidence type="ECO:0000256" key="6">
    <source>
        <dbReference type="RuleBase" id="RU003567"/>
    </source>
</evidence>
<evidence type="ECO:0000256" key="5">
    <source>
        <dbReference type="ARBA" id="ARBA00022825"/>
    </source>
</evidence>
<evidence type="ECO:0000256" key="4">
    <source>
        <dbReference type="ARBA" id="ARBA00022801"/>
    </source>
</evidence>
<dbReference type="InterPro" id="IPR029045">
    <property type="entry name" value="ClpP/crotonase-like_dom_sf"/>
</dbReference>
<dbReference type="EMBL" id="JYDC01000063">
    <property type="protein sequence ID" value="KZL38752.1"/>
    <property type="molecule type" value="Genomic_DNA"/>
</dbReference>
<dbReference type="GO" id="GO:0051117">
    <property type="term" value="F:ATPase binding"/>
    <property type="evidence" value="ECO:0007669"/>
    <property type="project" value="TreeGrafter"/>
</dbReference>
<protein>
    <recommendedName>
        <fullName evidence="6">ATP-dependent Clp protease proteolytic subunit</fullName>
    </recommendedName>
</protein>
<evidence type="ECO:0000256" key="3">
    <source>
        <dbReference type="ARBA" id="ARBA00022670"/>
    </source>
</evidence>
<dbReference type="OrthoDB" id="9806592at2"/>
<dbReference type="PRINTS" id="PR00127">
    <property type="entry name" value="CLPPROTEASEP"/>
</dbReference>
<dbReference type="InterPro" id="IPR023562">
    <property type="entry name" value="ClpP/TepA"/>
</dbReference>
<comment type="caution">
    <text evidence="8">The sequence shown here is derived from an EMBL/GenBank/DDBJ whole genome shotgun (WGS) entry which is preliminary data.</text>
</comment>
<evidence type="ECO:0000256" key="2">
    <source>
        <dbReference type="ARBA" id="ARBA00022490"/>
    </source>
</evidence>
<dbReference type="GO" id="GO:0004176">
    <property type="term" value="F:ATP-dependent peptidase activity"/>
    <property type="evidence" value="ECO:0007669"/>
    <property type="project" value="InterPro"/>
</dbReference>
<evidence type="ECO:0000256" key="1">
    <source>
        <dbReference type="ARBA" id="ARBA00007039"/>
    </source>
</evidence>
<dbReference type="AlphaFoldDB" id="A0A166GE12"/>
<dbReference type="PANTHER" id="PTHR10381:SF70">
    <property type="entry name" value="ATP-DEPENDENT CLP PROTEASE PROTEOLYTIC SUBUNIT"/>
    <property type="match status" value="1"/>
</dbReference>
<evidence type="ECO:0000313" key="8">
    <source>
        <dbReference type="EMBL" id="KZL38752.1"/>
    </source>
</evidence>
<evidence type="ECO:0000256" key="7">
    <source>
        <dbReference type="SAM" id="MobiDB-lite"/>
    </source>
</evidence>
<dbReference type="GO" id="GO:0004252">
    <property type="term" value="F:serine-type endopeptidase activity"/>
    <property type="evidence" value="ECO:0007669"/>
    <property type="project" value="InterPro"/>
</dbReference>
<dbReference type="Pfam" id="PF00574">
    <property type="entry name" value="CLP_protease"/>
    <property type="match status" value="1"/>
</dbReference>
<name>A0A166GE12_SECCO</name>